<name>A0A1I0FTG4_9GAMM</name>
<evidence type="ECO:0000313" key="4">
    <source>
        <dbReference type="EMBL" id="SET60856.1"/>
    </source>
</evidence>
<dbReference type="InterPro" id="IPR002575">
    <property type="entry name" value="Aminoglycoside_PTrfase"/>
</dbReference>
<dbReference type="AlphaFoldDB" id="A0A1I0FTG4"/>
<sequence>MDTRLEKLTTWVHQHPGFERAHLTPVSGDASFRRYFRANGKSGTGKAITAIVMDAPPEHENCQPFVALARHWRQHGISVPEVFADDLELGFLLLEDFGDRLMLGRLNGVTADELYSEAMAELIRIQRVPPGGDYTLPPYDEALLDREMSLFPDWLLEGLLQMELADGERCMLETTFAFLKESALAQPRVTVHRDYHSRNLLVRPDSPVPGVIDFQDAVEGPITYDIVSLLKDCYIEWPAARRNTWLEDFRILGKEAGLHKADSDTFHQWFELMGMQRHLKASGIFARLYLRDGKSGYLADIPRTVNYLVEASRPLPALRHFHQWLTDDVVPAVHHKLGTSPDSLSGGPRP</sequence>
<dbReference type="OrthoDB" id="9809275at2"/>
<keyword evidence="1" id="KW-0547">Nucleotide-binding</keyword>
<dbReference type="Pfam" id="PF01636">
    <property type="entry name" value="APH"/>
    <property type="match status" value="1"/>
</dbReference>
<organism evidence="4 5">
    <name type="scientific">Marinobacter segnicrescens</name>
    <dbReference type="NCBI Taxonomy" id="430453"/>
    <lineage>
        <taxon>Bacteria</taxon>
        <taxon>Pseudomonadati</taxon>
        <taxon>Pseudomonadota</taxon>
        <taxon>Gammaproteobacteria</taxon>
        <taxon>Pseudomonadales</taxon>
        <taxon>Marinobacteraceae</taxon>
        <taxon>Marinobacter</taxon>
    </lineage>
</organism>
<dbReference type="Proteomes" id="UP000198762">
    <property type="component" value="Unassembled WGS sequence"/>
</dbReference>
<evidence type="ECO:0000259" key="3">
    <source>
        <dbReference type="Pfam" id="PF01636"/>
    </source>
</evidence>
<dbReference type="EMBL" id="FOHZ01000014">
    <property type="protein sequence ID" value="SET60856.1"/>
    <property type="molecule type" value="Genomic_DNA"/>
</dbReference>
<dbReference type="Gene3D" id="3.90.1200.10">
    <property type="match status" value="1"/>
</dbReference>
<keyword evidence="5" id="KW-1185">Reference proteome</keyword>
<proteinExistence type="predicted"/>
<evidence type="ECO:0000256" key="1">
    <source>
        <dbReference type="ARBA" id="ARBA00022741"/>
    </source>
</evidence>
<accession>A0A1I0FTG4</accession>
<keyword evidence="2" id="KW-0067">ATP-binding</keyword>
<gene>
    <name evidence="4" type="ORF">SAMN04487962_11416</name>
</gene>
<dbReference type="RefSeq" id="WP_091853145.1">
    <property type="nucleotide sequence ID" value="NZ_FOHZ01000014.1"/>
</dbReference>
<dbReference type="Gene3D" id="3.30.200.20">
    <property type="entry name" value="Phosphorylase Kinase, domain 1"/>
    <property type="match status" value="1"/>
</dbReference>
<dbReference type="PANTHER" id="PTHR33540">
    <property type="entry name" value="TRNA THREONYLCARBAMOYLADENOSINE BIOSYNTHESIS PROTEIN TSAE"/>
    <property type="match status" value="1"/>
</dbReference>
<dbReference type="PANTHER" id="PTHR33540:SF1">
    <property type="entry name" value="N-ACETYLMURAMATE_N-ACETYLGLUCOSAMINE KINASE"/>
    <property type="match status" value="1"/>
</dbReference>
<dbReference type="STRING" id="430453.SAMN04487962_11416"/>
<dbReference type="InterPro" id="IPR011009">
    <property type="entry name" value="Kinase-like_dom_sf"/>
</dbReference>
<protein>
    <recommendedName>
        <fullName evidence="3">Aminoglycoside phosphotransferase domain-containing protein</fullName>
    </recommendedName>
</protein>
<evidence type="ECO:0000256" key="2">
    <source>
        <dbReference type="ARBA" id="ARBA00022840"/>
    </source>
</evidence>
<dbReference type="SUPFAM" id="SSF56112">
    <property type="entry name" value="Protein kinase-like (PK-like)"/>
    <property type="match status" value="1"/>
</dbReference>
<dbReference type="GO" id="GO:0005524">
    <property type="term" value="F:ATP binding"/>
    <property type="evidence" value="ECO:0007669"/>
    <property type="project" value="UniProtKB-KW"/>
</dbReference>
<reference evidence="5" key="1">
    <citation type="submission" date="2016-10" db="EMBL/GenBank/DDBJ databases">
        <authorList>
            <person name="Varghese N."/>
            <person name="Submissions S."/>
        </authorList>
    </citation>
    <scope>NUCLEOTIDE SEQUENCE [LARGE SCALE GENOMIC DNA]</scope>
    <source>
        <strain evidence="5">CGMCC 1.6489</strain>
    </source>
</reference>
<evidence type="ECO:0000313" key="5">
    <source>
        <dbReference type="Proteomes" id="UP000198762"/>
    </source>
</evidence>
<feature type="domain" description="Aminoglycoside phosphotransferase" evidence="3">
    <location>
        <begin position="23"/>
        <end position="249"/>
    </location>
</feature>